<evidence type="ECO:0000313" key="1">
    <source>
        <dbReference type="EMBL" id="KAJ2880952.1"/>
    </source>
</evidence>
<name>A0ACC1LUW3_9FUNG</name>
<feature type="non-terminal residue" evidence="1">
    <location>
        <position position="1"/>
    </location>
</feature>
<sequence>EIQESSAVDYDAAQGTNHTNSALSFQSITDSLFAQLNAKVSTPPTNNLAAFSGPASSGAATGFDGHGGRMGNPPGYPAVESQLFPPMGMDGPSSGYGRMDGASQFGMFGGQPSNAPWGRLGMMPGGYAPTPLSSMLGAAPAAATASMGHPSLGPLGEAPPPGGLGAFSRQRSRWDFVHADEVSAQAELQSVLGRGLGDKAMHPQQHQLPPGSFMSSRDLGMFSTPVQNDYAGGPWGNRQQSDAYTVPHPPPGFGGRQRSDLLRASDLGSGTPPGIGGGVTGGSGSNTLLSRLTGQASGGHDISGISAESSLPGSHYPLAQAQAQQQQFHGYPADPAILSSYTMSGQQQQQQQQQARGRGDPNVLNSLLARLHLGQGEGASPLAAMGSGGGQP</sequence>
<dbReference type="Proteomes" id="UP001139981">
    <property type="component" value="Unassembled WGS sequence"/>
</dbReference>
<proteinExistence type="predicted"/>
<reference evidence="1" key="1">
    <citation type="submission" date="2022-07" db="EMBL/GenBank/DDBJ databases">
        <title>Phylogenomic reconstructions and comparative analyses of Kickxellomycotina fungi.</title>
        <authorList>
            <person name="Reynolds N.K."/>
            <person name="Stajich J.E."/>
            <person name="Barry K."/>
            <person name="Grigoriev I.V."/>
            <person name="Crous P."/>
            <person name="Smith M.E."/>
        </authorList>
    </citation>
    <scope>NUCLEOTIDE SEQUENCE</scope>
    <source>
        <strain evidence="1">CBS 190363</strain>
    </source>
</reference>
<organism evidence="1 2">
    <name type="scientific">Coemansia aciculifera</name>
    <dbReference type="NCBI Taxonomy" id="417176"/>
    <lineage>
        <taxon>Eukaryota</taxon>
        <taxon>Fungi</taxon>
        <taxon>Fungi incertae sedis</taxon>
        <taxon>Zoopagomycota</taxon>
        <taxon>Kickxellomycotina</taxon>
        <taxon>Kickxellomycetes</taxon>
        <taxon>Kickxellales</taxon>
        <taxon>Kickxellaceae</taxon>
        <taxon>Coemansia</taxon>
    </lineage>
</organism>
<evidence type="ECO:0000313" key="2">
    <source>
        <dbReference type="Proteomes" id="UP001139981"/>
    </source>
</evidence>
<keyword evidence="2" id="KW-1185">Reference proteome</keyword>
<feature type="non-terminal residue" evidence="1">
    <location>
        <position position="392"/>
    </location>
</feature>
<dbReference type="EMBL" id="JANBVB010003018">
    <property type="protein sequence ID" value="KAJ2880952.1"/>
    <property type="molecule type" value="Genomic_DNA"/>
</dbReference>
<gene>
    <name evidence="1" type="ORF">IWW38_005869</name>
</gene>
<accession>A0ACC1LUW3</accession>
<comment type="caution">
    <text evidence="1">The sequence shown here is derived from an EMBL/GenBank/DDBJ whole genome shotgun (WGS) entry which is preliminary data.</text>
</comment>
<protein>
    <submittedName>
        <fullName evidence="1">Uncharacterized protein</fullName>
    </submittedName>
</protein>